<keyword evidence="3" id="KW-1185">Reference proteome</keyword>
<gene>
    <name evidence="2" type="ORF">J2Z20_003055</name>
</gene>
<organism evidence="2 3">
    <name type="scientific">Paenibacillus sediminis</name>
    <dbReference type="NCBI Taxonomy" id="664909"/>
    <lineage>
        <taxon>Bacteria</taxon>
        <taxon>Bacillati</taxon>
        <taxon>Bacillota</taxon>
        <taxon>Bacilli</taxon>
        <taxon>Bacillales</taxon>
        <taxon>Paenibacillaceae</taxon>
        <taxon>Paenibacillus</taxon>
    </lineage>
</organism>
<evidence type="ECO:0000313" key="2">
    <source>
        <dbReference type="EMBL" id="MBP1938136.1"/>
    </source>
</evidence>
<dbReference type="InterPro" id="IPR007694">
    <property type="entry name" value="DNA_helicase_DnaB-like_C"/>
</dbReference>
<keyword evidence="2" id="KW-0547">Nucleotide-binding</keyword>
<comment type="caution">
    <text evidence="2">The sequence shown here is derived from an EMBL/GenBank/DDBJ whole genome shotgun (WGS) entry which is preliminary data.</text>
</comment>
<protein>
    <submittedName>
        <fullName evidence="2">Replicative DNA helicase</fullName>
        <ecNumber evidence="2">3.6.4.12</ecNumber>
    </submittedName>
</protein>
<evidence type="ECO:0000259" key="1">
    <source>
        <dbReference type="PROSITE" id="PS51199"/>
    </source>
</evidence>
<reference evidence="2 3" key="1">
    <citation type="submission" date="2021-03" db="EMBL/GenBank/DDBJ databases">
        <title>Genomic Encyclopedia of Type Strains, Phase IV (KMG-IV): sequencing the most valuable type-strain genomes for metagenomic binning, comparative biology and taxonomic classification.</title>
        <authorList>
            <person name="Goeker M."/>
        </authorList>
    </citation>
    <scope>NUCLEOTIDE SEQUENCE [LARGE SCALE GENOMIC DNA]</scope>
    <source>
        <strain evidence="2 3">DSM 23491</strain>
    </source>
</reference>
<dbReference type="Proteomes" id="UP001519273">
    <property type="component" value="Unassembled WGS sequence"/>
</dbReference>
<accession>A0ABS4H6N2</accession>
<name>A0ABS4H6N2_9BACL</name>
<dbReference type="EC" id="3.6.4.12" evidence="2"/>
<feature type="domain" description="SF4 helicase" evidence="1">
    <location>
        <begin position="153"/>
        <end position="440"/>
    </location>
</feature>
<keyword evidence="2" id="KW-0347">Helicase</keyword>
<keyword evidence="2" id="KW-0378">Hydrolase</keyword>
<keyword evidence="2" id="KW-0067">ATP-binding</keyword>
<dbReference type="SUPFAM" id="SSF52540">
    <property type="entry name" value="P-loop containing nucleoside triphosphate hydrolases"/>
    <property type="match status" value="1"/>
</dbReference>
<evidence type="ECO:0000313" key="3">
    <source>
        <dbReference type="Proteomes" id="UP001519273"/>
    </source>
</evidence>
<dbReference type="EMBL" id="JAGGKP010000011">
    <property type="protein sequence ID" value="MBP1938136.1"/>
    <property type="molecule type" value="Genomic_DNA"/>
</dbReference>
<dbReference type="InterPro" id="IPR027417">
    <property type="entry name" value="P-loop_NTPase"/>
</dbReference>
<proteinExistence type="predicted"/>
<dbReference type="Pfam" id="PF03796">
    <property type="entry name" value="DnaB_C"/>
    <property type="match status" value="1"/>
</dbReference>
<dbReference type="PROSITE" id="PS51199">
    <property type="entry name" value="SF4_HELICASE"/>
    <property type="match status" value="1"/>
</dbReference>
<dbReference type="Gene3D" id="3.40.50.300">
    <property type="entry name" value="P-loop containing nucleotide triphosphate hydrolases"/>
    <property type="match status" value="1"/>
</dbReference>
<dbReference type="GO" id="GO:0003678">
    <property type="term" value="F:DNA helicase activity"/>
    <property type="evidence" value="ECO:0007669"/>
    <property type="project" value="UniProtKB-EC"/>
</dbReference>
<dbReference type="GO" id="GO:0016787">
    <property type="term" value="F:hydrolase activity"/>
    <property type="evidence" value="ECO:0007669"/>
    <property type="project" value="UniProtKB-KW"/>
</dbReference>
<dbReference type="RefSeq" id="WP_209852071.1">
    <property type="nucleotide sequence ID" value="NZ_CBCRVE010000004.1"/>
</dbReference>
<sequence length="447" mass="49610">MSVGETLISKVLDTNDVAAFSRFGVDREHFATELERGIYDFVREYAATNRGQAPSYAVVTEQFPDFVYIPNVTDSYEYLARKLKDTEGKRRIAEFMNVEVPKLFDSSDSETFISTLIGELESIKMRTSVRKNVGTDIKYAAADFLAEFERRRDGKSFKIWPSKFPSVNKAIGGGYFSGNVYSWFGRSGRGKSVLTMEDALEAACNGANVLVWAMEMSKYEWMARAYTSLSARDGIVKAMVDGVEHDAGFENRALLSGSLSEEFEEGLRKFASALPENVAGRIILRAVDDIDFRERSLRQLEADIIETKADVVVIDPIYYMDFEANTSRVAGGDVAATSKGLRRIAGATGAVIHVITQAEENPNEKADDGARELKPPKRADLKKSKAILEDSALVIAIDTLVQEGRGIIELGKGRNGGEDTRVEIIYLPNFGIIREIEPNADQFESIF</sequence>